<evidence type="ECO:0000313" key="3">
    <source>
        <dbReference type="EMBL" id="SHO73687.1"/>
    </source>
</evidence>
<feature type="domain" description="LysM" evidence="2">
    <location>
        <begin position="23"/>
        <end position="66"/>
    </location>
</feature>
<proteinExistence type="predicted"/>
<keyword evidence="1" id="KW-0732">Signal</keyword>
<dbReference type="Proteomes" id="UP000184611">
    <property type="component" value="Unassembled WGS sequence"/>
</dbReference>
<accession>A0A1M7ZYH3</accession>
<dbReference type="AlphaFoldDB" id="A0A1M7ZYH3"/>
<feature type="domain" description="LysM" evidence="2">
    <location>
        <begin position="152"/>
        <end position="195"/>
    </location>
</feature>
<dbReference type="InterPro" id="IPR028082">
    <property type="entry name" value="Peripla_BP_I"/>
</dbReference>
<dbReference type="SUPFAM" id="SSF53822">
    <property type="entry name" value="Periplasmic binding protein-like I"/>
    <property type="match status" value="1"/>
</dbReference>
<dbReference type="RefSeq" id="WP_073584060.1">
    <property type="nucleotide sequence ID" value="NZ_CBCSEA010000005.1"/>
</dbReference>
<sequence>MKVLLLLFIFFNSLVFAQKKNFIEHKVMAKETVFSIAKKYKVTPSDIYKWNPDTKNGVQENSVLIIPKSGFESNGMLHKVQPKETLFSIAKKYKVKVSDIEKWNKEALTEGLKTDQEIYVSKPSSSKKTKNTIKDKVEVVKDANSDKVALGFSHTVAAKETKYGIATKYGISVEELEKLNPQIGSELQVGDVLKIRANQERKDDVVENQYEVQPKETLFSLTKKLNLTQEELLVLNPNLKDGLKEGMVLNLPSKKMVRDSIFAAKIKKDLLLTVDKTTQKELVMFLPFNLNKIENDSLKSKTEHLKTNKFLNLTLDYYAGALMAIDSAKVLGLPVTVKIYDVESSKFSSNIASIIAKHDFSNVDAVIGPFQNSHVENTAQLLSKYDIPVISPLSKEKGLALPNLYYAIPSEDRLKDKLFSYFKQKEANVVAIISTKKTSSTEYLTANYPKIKHAVFNEKGALDLAHLKTQLVKGKPNFVLLEIENSGKVLAITNSLKNLQKEYDIQLVVFEVYDALNFIEIPIKNLTALKMMYPSASKVLETPEDFIFAKEFKNDNNVAPNAAAIKGFDITFDTILRICQEEGFVASVSKYKTEYVGNSFDYSIENGANNNNGCFLLYYDNDLTIKKVQ</sequence>
<dbReference type="SMART" id="SM00257">
    <property type="entry name" value="LysM"/>
    <property type="match status" value="4"/>
</dbReference>
<evidence type="ECO:0000313" key="4">
    <source>
        <dbReference type="Proteomes" id="UP000184611"/>
    </source>
</evidence>
<protein>
    <submittedName>
        <fullName evidence="3">Amino acid/amide ABC transporter substrate-binding protein, HAAT family</fullName>
    </submittedName>
</protein>
<dbReference type="PANTHER" id="PTHR33734">
    <property type="entry name" value="LYSM DOMAIN-CONTAINING GPI-ANCHORED PROTEIN 2"/>
    <property type="match status" value="1"/>
</dbReference>
<dbReference type="InterPro" id="IPR018392">
    <property type="entry name" value="LysM"/>
</dbReference>
<feature type="chain" id="PRO_5009930047" evidence="1">
    <location>
        <begin position="18"/>
        <end position="629"/>
    </location>
</feature>
<dbReference type="Gene3D" id="3.40.50.2300">
    <property type="match status" value="2"/>
</dbReference>
<dbReference type="SUPFAM" id="SSF54106">
    <property type="entry name" value="LysM domain"/>
    <property type="match status" value="4"/>
</dbReference>
<feature type="domain" description="LysM" evidence="2">
    <location>
        <begin position="76"/>
        <end position="120"/>
    </location>
</feature>
<evidence type="ECO:0000259" key="2">
    <source>
        <dbReference type="PROSITE" id="PS51782"/>
    </source>
</evidence>
<dbReference type="CDD" id="cd00118">
    <property type="entry name" value="LysM"/>
    <property type="match status" value="4"/>
</dbReference>
<organism evidence="3 4">
    <name type="scientific">Flavobacterium cucumis</name>
    <dbReference type="NCBI Taxonomy" id="416016"/>
    <lineage>
        <taxon>Bacteria</taxon>
        <taxon>Pseudomonadati</taxon>
        <taxon>Bacteroidota</taxon>
        <taxon>Flavobacteriia</taxon>
        <taxon>Flavobacteriales</taxon>
        <taxon>Flavobacteriaceae</taxon>
        <taxon>Flavobacterium</taxon>
    </lineage>
</organism>
<reference evidence="4" key="1">
    <citation type="submission" date="2016-12" db="EMBL/GenBank/DDBJ databases">
        <authorList>
            <person name="Varghese N."/>
            <person name="Submissions S."/>
        </authorList>
    </citation>
    <scope>NUCLEOTIDE SEQUENCE [LARGE SCALE GENOMIC DNA]</scope>
    <source>
        <strain evidence="4">DSM 18830</strain>
    </source>
</reference>
<dbReference type="Pfam" id="PF01476">
    <property type="entry name" value="LysM"/>
    <property type="match status" value="4"/>
</dbReference>
<evidence type="ECO:0000256" key="1">
    <source>
        <dbReference type="SAM" id="SignalP"/>
    </source>
</evidence>
<dbReference type="PROSITE" id="PS51782">
    <property type="entry name" value="LYSM"/>
    <property type="match status" value="3"/>
</dbReference>
<dbReference type="PANTHER" id="PTHR33734:SF22">
    <property type="entry name" value="MEMBRANE-BOUND LYTIC MUREIN TRANSGLYCOSYLASE D"/>
    <property type="match status" value="1"/>
</dbReference>
<dbReference type="Gene3D" id="3.10.350.10">
    <property type="entry name" value="LysM domain"/>
    <property type="match status" value="4"/>
</dbReference>
<gene>
    <name evidence="3" type="ORF">SAMN05443547_2054</name>
</gene>
<dbReference type="InterPro" id="IPR036779">
    <property type="entry name" value="LysM_dom_sf"/>
</dbReference>
<keyword evidence="4" id="KW-1185">Reference proteome</keyword>
<name>A0A1M7ZYH3_9FLAO</name>
<dbReference type="STRING" id="416016.SAMN05443547_2054"/>
<feature type="signal peptide" evidence="1">
    <location>
        <begin position="1"/>
        <end position="17"/>
    </location>
</feature>
<dbReference type="EMBL" id="FRYK01000003">
    <property type="protein sequence ID" value="SHO73687.1"/>
    <property type="molecule type" value="Genomic_DNA"/>
</dbReference>
<dbReference type="GO" id="GO:0008932">
    <property type="term" value="F:lytic endotransglycosylase activity"/>
    <property type="evidence" value="ECO:0007669"/>
    <property type="project" value="TreeGrafter"/>
</dbReference>
<dbReference type="OrthoDB" id="2149800at2"/>